<keyword evidence="2 7" id="KW-0929">Antimicrobial</keyword>
<evidence type="ECO:0000256" key="4">
    <source>
        <dbReference type="ARBA" id="ARBA00022801"/>
    </source>
</evidence>
<comment type="caution">
    <text evidence="8">The sequence shown here is derived from an EMBL/GenBank/DDBJ whole genome shotgun (WGS) entry which is preliminary data.</text>
</comment>
<evidence type="ECO:0000256" key="5">
    <source>
        <dbReference type="ARBA" id="ARBA00023200"/>
    </source>
</evidence>
<name>A0ABR8GH36_MICVR</name>
<gene>
    <name evidence="8" type="ORF">H6G40_21250</name>
</gene>
<keyword evidence="9" id="KW-1185">Reference proteome</keyword>
<evidence type="ECO:0000256" key="7">
    <source>
        <dbReference type="RuleBase" id="RU003788"/>
    </source>
</evidence>
<dbReference type="EMBL" id="JACJSV010000097">
    <property type="protein sequence ID" value="MBD2602674.1"/>
    <property type="molecule type" value="Genomic_DNA"/>
</dbReference>
<dbReference type="InterPro" id="IPR051018">
    <property type="entry name" value="Bacteriophage_GH24"/>
</dbReference>
<reference evidence="8 9" key="1">
    <citation type="journal article" date="2020" name="ISME J.">
        <title>Comparative genomics reveals insights into cyanobacterial evolution and habitat adaptation.</title>
        <authorList>
            <person name="Chen M.Y."/>
            <person name="Teng W.K."/>
            <person name="Zhao L."/>
            <person name="Hu C.X."/>
            <person name="Zhou Y.K."/>
            <person name="Han B.P."/>
            <person name="Song L.R."/>
            <person name="Shu W.S."/>
        </authorList>
    </citation>
    <scope>NUCLEOTIDE SEQUENCE [LARGE SCALE GENOMIC DNA]</scope>
    <source>
        <strain evidence="8 9">FACHB-1342</strain>
    </source>
</reference>
<dbReference type="PANTHER" id="PTHR38107:SF3">
    <property type="entry name" value="LYSOZYME RRRD-RELATED"/>
    <property type="match status" value="1"/>
</dbReference>
<comment type="similarity">
    <text evidence="7">Belongs to the glycosyl hydrolase 24 family.</text>
</comment>
<dbReference type="HAMAP" id="MF_04110">
    <property type="entry name" value="ENDOLYSIN_T4"/>
    <property type="match status" value="1"/>
</dbReference>
<organism evidence="8 9">
    <name type="scientific">Microcystis viridis FACHB-1342</name>
    <dbReference type="NCBI Taxonomy" id="2692900"/>
    <lineage>
        <taxon>Bacteria</taxon>
        <taxon>Bacillati</taxon>
        <taxon>Cyanobacteriota</taxon>
        <taxon>Cyanophyceae</taxon>
        <taxon>Oscillatoriophycideae</taxon>
        <taxon>Chroococcales</taxon>
        <taxon>Microcystaceae</taxon>
        <taxon>Microcystis</taxon>
    </lineage>
</organism>
<keyword evidence="5" id="KW-1035">Host cytoplasm</keyword>
<dbReference type="CDD" id="cd00737">
    <property type="entry name" value="lyz_endolysin_autolysin"/>
    <property type="match status" value="1"/>
</dbReference>
<keyword evidence="3 7" id="KW-0081">Bacteriolytic enzyme</keyword>
<dbReference type="InterPro" id="IPR033907">
    <property type="entry name" value="Endolysin_autolysin"/>
</dbReference>
<evidence type="ECO:0000256" key="6">
    <source>
        <dbReference type="ARBA" id="ARBA00023295"/>
    </source>
</evidence>
<dbReference type="Proteomes" id="UP000648873">
    <property type="component" value="Unassembled WGS sequence"/>
</dbReference>
<dbReference type="Gene3D" id="1.10.530.40">
    <property type="match status" value="1"/>
</dbReference>
<dbReference type="InterPro" id="IPR023346">
    <property type="entry name" value="Lysozyme-like_dom_sf"/>
</dbReference>
<dbReference type="InterPro" id="IPR034690">
    <property type="entry name" value="Endolysin_T4_type"/>
</dbReference>
<keyword evidence="6 7" id="KW-0326">Glycosidase</keyword>
<protein>
    <recommendedName>
        <fullName evidence="7">Lysozyme</fullName>
        <ecNumber evidence="7">3.2.1.17</ecNumber>
    </recommendedName>
</protein>
<sequence>MKISQKGIDLIKHFEGVKLNAYQDTVGVWTIGYGHTKGVHAGMTITRSEAENLLEQDLETFEAGVSNLVKVPINQDQYDALVSFAFNLGLGTLAGSTLLHKLNLKDYQGAAEEFGKWVHAGHQVLPGLVSRRKAEEGLGTCALIMYLLGERSSPLHCGQNSVTVGAQGLPLVST</sequence>
<proteinExistence type="inferred from homology"/>
<dbReference type="RefSeq" id="WP_002737396.1">
    <property type="nucleotide sequence ID" value="NZ_JACJSV010000097.1"/>
</dbReference>
<dbReference type="PANTHER" id="PTHR38107">
    <property type="match status" value="1"/>
</dbReference>
<dbReference type="EC" id="3.2.1.17" evidence="7"/>
<evidence type="ECO:0000256" key="3">
    <source>
        <dbReference type="ARBA" id="ARBA00022638"/>
    </source>
</evidence>
<dbReference type="InterPro" id="IPR002196">
    <property type="entry name" value="Glyco_hydro_24"/>
</dbReference>
<comment type="catalytic activity">
    <reaction evidence="1 7">
        <text>Hydrolysis of (1-&gt;4)-beta-linkages between N-acetylmuramic acid and N-acetyl-D-glucosamine residues in a peptidoglycan and between N-acetyl-D-glucosamine residues in chitodextrins.</text>
        <dbReference type="EC" id="3.2.1.17"/>
    </reaction>
</comment>
<dbReference type="SUPFAM" id="SSF53955">
    <property type="entry name" value="Lysozyme-like"/>
    <property type="match status" value="1"/>
</dbReference>
<evidence type="ECO:0000256" key="1">
    <source>
        <dbReference type="ARBA" id="ARBA00000632"/>
    </source>
</evidence>
<evidence type="ECO:0000256" key="2">
    <source>
        <dbReference type="ARBA" id="ARBA00022529"/>
    </source>
</evidence>
<dbReference type="Pfam" id="PF00959">
    <property type="entry name" value="Phage_lysozyme"/>
    <property type="match status" value="1"/>
</dbReference>
<accession>A0ABR8GH36</accession>
<keyword evidence="4 7" id="KW-0378">Hydrolase</keyword>
<dbReference type="InterPro" id="IPR023347">
    <property type="entry name" value="Lysozyme_dom_sf"/>
</dbReference>
<evidence type="ECO:0000313" key="8">
    <source>
        <dbReference type="EMBL" id="MBD2602674.1"/>
    </source>
</evidence>
<evidence type="ECO:0000313" key="9">
    <source>
        <dbReference type="Proteomes" id="UP000648873"/>
    </source>
</evidence>